<keyword evidence="10" id="KW-1185">Reference proteome</keyword>
<feature type="transmembrane region" description="Helical" evidence="6">
    <location>
        <begin position="827"/>
        <end position="849"/>
    </location>
</feature>
<feature type="domain" description="ABC3 transporter permease C-terminal" evidence="7">
    <location>
        <begin position="746"/>
        <end position="859"/>
    </location>
</feature>
<evidence type="ECO:0000256" key="6">
    <source>
        <dbReference type="SAM" id="Phobius"/>
    </source>
</evidence>
<dbReference type="NCBIfam" id="NF038404">
    <property type="entry name" value="perm_prefix_2"/>
    <property type="match status" value="1"/>
</dbReference>
<comment type="subcellular location">
    <subcellularLocation>
        <location evidence="1">Cell membrane</location>
        <topology evidence="1">Multi-pass membrane protein</topology>
    </subcellularLocation>
</comment>
<feature type="domain" description="MacB-like periplasmic core" evidence="8">
    <location>
        <begin position="95"/>
        <end position="314"/>
    </location>
</feature>
<dbReference type="GO" id="GO:0005886">
    <property type="term" value="C:plasma membrane"/>
    <property type="evidence" value="ECO:0007669"/>
    <property type="project" value="UniProtKB-SubCell"/>
</dbReference>
<sequence length="866" mass="99313">MSAEKHPPKWALRLLEFFLRPDYADEIQGDITEAYYWRMEEESRFKAHFKFILEVLKSLKPTNLKSFYHLSLNTMIFRNYLKVAFRSLLKRKSTSFINIFGLSVGVAAFIFIFLYTNQILTFDDYHENKNRIFMVYKERITPDGTQETYDTWVPMKDRLTESYEQIEAAARIYDSEARIKKSNQYIEEDIIYTDASLFEVFTFPLLHGNPKDVFPNKNSIVLSVEMAKKYFDKENAIDEELEIFLPDEDTTFRFRVSAVIAEIPENLTHQPDLMIEMEALPFYGDFANEWGNSFLDTYIMLKNGGDEAQLESAFPELVESIFGMETRENTNFKLLPMADFYDTFIGNKANARTLLWIGIGILFIAIVNFMNLSTAQASKRAKEIGLRKVLGAFQGQLRTQFITEAFVMSLFATIIGVGLVLLLIPSFNAFFDVTITLEVFSLSEIIMMILALAIVLGLLSGSYPAFYLSSIGAIEVLRQRLGFGGTKFRNALVIVQFSIALFLIACTLIVRNQINFMTQKEMGFDSEGLMAIRASPSDFTDSEVGMNKINTFKTELASKPYVKEITKSRHVPTFWSRSFTFVRPDEWTGDPLRMRFTFLDANFFDTYGIAIKHGSNFLPDTEGDQRLSVILNEAAIKAFQFDPNEQNVVRVGETRLNVVGVVEDFHFETLQNEVAPTLMLHRTAESGAHRNISIKMDMSNLVERIEEIEAMWNDLGSTREFTYSFMDDRMQILYEDEERYLGMVTMFSVISIVVACLGLYGLTLFIIEKKRKEISIRKVLGAEVSTVLKLIFGEFTKWVAIAFIISVPIAIYFADDWLQSYYYRIDISWLTFGLALVIVLALVILTVGYQSLKAASANPVKYLKDE</sequence>
<dbReference type="InterPro" id="IPR025857">
    <property type="entry name" value="MacB_PCD"/>
</dbReference>
<evidence type="ECO:0000313" key="9">
    <source>
        <dbReference type="EMBL" id="SNS57277.1"/>
    </source>
</evidence>
<evidence type="ECO:0000256" key="4">
    <source>
        <dbReference type="ARBA" id="ARBA00022989"/>
    </source>
</evidence>
<feature type="domain" description="ABC3 transporter permease C-terminal" evidence="7">
    <location>
        <begin position="357"/>
        <end position="469"/>
    </location>
</feature>
<reference evidence="9 10" key="1">
    <citation type="submission" date="2017-06" db="EMBL/GenBank/DDBJ databases">
        <authorList>
            <person name="Kim H.J."/>
            <person name="Triplett B.A."/>
        </authorList>
    </citation>
    <scope>NUCLEOTIDE SEQUENCE [LARGE SCALE GENOMIC DNA]</scope>
    <source>
        <strain evidence="9 10">DSM 19307</strain>
    </source>
</reference>
<evidence type="ECO:0000256" key="2">
    <source>
        <dbReference type="ARBA" id="ARBA00022475"/>
    </source>
</evidence>
<keyword evidence="3 6" id="KW-0812">Transmembrane</keyword>
<feature type="transmembrane region" description="Helical" evidence="6">
    <location>
        <begin position="490"/>
        <end position="510"/>
    </location>
</feature>
<protein>
    <submittedName>
        <fullName evidence="9">Putative ABC transport system permease protein</fullName>
    </submittedName>
</protein>
<evidence type="ECO:0000256" key="5">
    <source>
        <dbReference type="ARBA" id="ARBA00023136"/>
    </source>
</evidence>
<proteinExistence type="predicted"/>
<keyword evidence="2" id="KW-1003">Cell membrane</keyword>
<dbReference type="InterPro" id="IPR047699">
    <property type="entry name" value="Permease_put_prefix"/>
</dbReference>
<dbReference type="Pfam" id="PF02687">
    <property type="entry name" value="FtsX"/>
    <property type="match status" value="2"/>
</dbReference>
<feature type="transmembrane region" description="Helical" evidence="6">
    <location>
        <begin position="445"/>
        <end position="469"/>
    </location>
</feature>
<dbReference type="InterPro" id="IPR050250">
    <property type="entry name" value="Macrolide_Exporter_MacB"/>
</dbReference>
<dbReference type="OrthoDB" id="973745at2"/>
<dbReference type="GO" id="GO:0022857">
    <property type="term" value="F:transmembrane transporter activity"/>
    <property type="evidence" value="ECO:0007669"/>
    <property type="project" value="TreeGrafter"/>
</dbReference>
<feature type="transmembrane region" description="Helical" evidence="6">
    <location>
        <begin position="798"/>
        <end position="815"/>
    </location>
</feature>
<feature type="transmembrane region" description="Helical" evidence="6">
    <location>
        <begin position="405"/>
        <end position="425"/>
    </location>
</feature>
<feature type="transmembrane region" description="Helical" evidence="6">
    <location>
        <begin position="354"/>
        <end position="372"/>
    </location>
</feature>
<dbReference type="PANTHER" id="PTHR30572:SF18">
    <property type="entry name" value="ABC-TYPE MACROLIDE FAMILY EXPORT SYSTEM PERMEASE COMPONENT 2"/>
    <property type="match status" value="1"/>
</dbReference>
<evidence type="ECO:0000259" key="8">
    <source>
        <dbReference type="Pfam" id="PF12704"/>
    </source>
</evidence>
<dbReference type="Proteomes" id="UP000198393">
    <property type="component" value="Unassembled WGS sequence"/>
</dbReference>
<dbReference type="InterPro" id="IPR003838">
    <property type="entry name" value="ABC3_permease_C"/>
</dbReference>
<dbReference type="PANTHER" id="PTHR30572">
    <property type="entry name" value="MEMBRANE COMPONENT OF TRANSPORTER-RELATED"/>
    <property type="match status" value="1"/>
</dbReference>
<evidence type="ECO:0000259" key="7">
    <source>
        <dbReference type="Pfam" id="PF02687"/>
    </source>
</evidence>
<keyword evidence="5 6" id="KW-0472">Membrane</keyword>
<dbReference type="Pfam" id="PF12704">
    <property type="entry name" value="MacB_PCD"/>
    <property type="match status" value="1"/>
</dbReference>
<name>A0A239FKJ7_EKHLU</name>
<feature type="transmembrane region" description="Helical" evidence="6">
    <location>
        <begin position="740"/>
        <end position="767"/>
    </location>
</feature>
<organism evidence="9 10">
    <name type="scientific">Ekhidna lutea</name>
    <dbReference type="NCBI Taxonomy" id="447679"/>
    <lineage>
        <taxon>Bacteria</taxon>
        <taxon>Pseudomonadati</taxon>
        <taxon>Bacteroidota</taxon>
        <taxon>Cytophagia</taxon>
        <taxon>Cytophagales</taxon>
        <taxon>Reichenbachiellaceae</taxon>
        <taxon>Ekhidna</taxon>
    </lineage>
</organism>
<evidence type="ECO:0000313" key="10">
    <source>
        <dbReference type="Proteomes" id="UP000198393"/>
    </source>
</evidence>
<keyword evidence="4 6" id="KW-1133">Transmembrane helix</keyword>
<dbReference type="AlphaFoldDB" id="A0A239FKJ7"/>
<evidence type="ECO:0000256" key="1">
    <source>
        <dbReference type="ARBA" id="ARBA00004651"/>
    </source>
</evidence>
<gene>
    <name evidence="9" type="ORF">SAMN05421640_0714</name>
</gene>
<dbReference type="RefSeq" id="WP_089355463.1">
    <property type="nucleotide sequence ID" value="NZ_FZPD01000001.1"/>
</dbReference>
<evidence type="ECO:0000256" key="3">
    <source>
        <dbReference type="ARBA" id="ARBA00022692"/>
    </source>
</evidence>
<feature type="transmembrane region" description="Helical" evidence="6">
    <location>
        <begin position="96"/>
        <end position="115"/>
    </location>
</feature>
<accession>A0A239FKJ7</accession>
<dbReference type="EMBL" id="FZPD01000001">
    <property type="protein sequence ID" value="SNS57277.1"/>
    <property type="molecule type" value="Genomic_DNA"/>
</dbReference>